<dbReference type="EMBL" id="VSSQ01000444">
    <property type="protein sequence ID" value="MPL94844.1"/>
    <property type="molecule type" value="Genomic_DNA"/>
</dbReference>
<organism evidence="1">
    <name type="scientific">bioreactor metagenome</name>
    <dbReference type="NCBI Taxonomy" id="1076179"/>
    <lineage>
        <taxon>unclassified sequences</taxon>
        <taxon>metagenomes</taxon>
        <taxon>ecological metagenomes</taxon>
    </lineage>
</organism>
<dbReference type="Pfam" id="PF06949">
    <property type="entry name" value="DUF1292"/>
    <property type="match status" value="1"/>
</dbReference>
<evidence type="ECO:0000313" key="1">
    <source>
        <dbReference type="EMBL" id="MPL94844.1"/>
    </source>
</evidence>
<comment type="caution">
    <text evidence="1">The sequence shown here is derived from an EMBL/GenBank/DDBJ whole genome shotgun (WGS) entry which is preliminary data.</text>
</comment>
<name>A0A644VTV2_9ZZZZ</name>
<reference evidence="1" key="1">
    <citation type="submission" date="2019-08" db="EMBL/GenBank/DDBJ databases">
        <authorList>
            <person name="Kucharzyk K."/>
            <person name="Murdoch R.W."/>
            <person name="Higgins S."/>
            <person name="Loffler F."/>
        </authorList>
    </citation>
    <scope>NUCLEOTIDE SEQUENCE</scope>
</reference>
<dbReference type="InterPro" id="IPR009711">
    <property type="entry name" value="UPF0473"/>
</dbReference>
<dbReference type="AlphaFoldDB" id="A0A644VTV2"/>
<protein>
    <recommendedName>
        <fullName evidence="2">DUF1292 domain-containing protein</fullName>
    </recommendedName>
</protein>
<proteinExistence type="predicted"/>
<accession>A0A644VTV2</accession>
<gene>
    <name evidence="1" type="ORF">SDC9_41002</name>
</gene>
<sequence>MNQKIMSFNDENGNKVDYEILEQKLICGNEYVAMAPVKDKSHIEIYKIKFDKEWNESLSEVESQTEIDMFKQVSNLKF</sequence>
<evidence type="ECO:0008006" key="2">
    <source>
        <dbReference type="Google" id="ProtNLM"/>
    </source>
</evidence>